<comment type="subcellular location">
    <subcellularLocation>
        <location evidence="1">Cell membrane</location>
        <topology evidence="1">Multi-pass membrane protein</topology>
    </subcellularLocation>
</comment>
<feature type="transmembrane region" description="Helical" evidence="6">
    <location>
        <begin position="38"/>
        <end position="59"/>
    </location>
</feature>
<accession>A0A1B9QVB0</accession>
<feature type="transmembrane region" description="Helical" evidence="6">
    <location>
        <begin position="106"/>
        <end position="127"/>
    </location>
</feature>
<proteinExistence type="predicted"/>
<gene>
    <name evidence="7" type="ORF">A6E14_15305</name>
</gene>
<name>A0A1B9QVB0_9VIBR</name>
<feature type="transmembrane region" description="Helical" evidence="6">
    <location>
        <begin position="65"/>
        <end position="86"/>
    </location>
</feature>
<evidence type="ECO:0000256" key="2">
    <source>
        <dbReference type="ARBA" id="ARBA00022475"/>
    </source>
</evidence>
<evidence type="ECO:0000256" key="3">
    <source>
        <dbReference type="ARBA" id="ARBA00022692"/>
    </source>
</evidence>
<sequence length="204" mass="22087">MSTWVWLQGFGMGAAMIIPIGAQNAFVLNQGIKKQHHLIVAAICAMCDALLVFAGIFGGSKLLTASPLALTVITCAGVLFLSFYGLSSLHRAWKSQSDAFKANQKVMSRTMVISATLAVTLLNPHVYLDTFVVLGSIGASYAQPDRLPFALGIVAASFFWFFSLSTVAAKMAPILNRPKVQRIIDLLFGVIMLFIAWKLMQSLS</sequence>
<dbReference type="GO" id="GO:0015171">
    <property type="term" value="F:amino acid transmembrane transporter activity"/>
    <property type="evidence" value="ECO:0007669"/>
    <property type="project" value="TreeGrafter"/>
</dbReference>
<keyword evidence="3 6" id="KW-0812">Transmembrane</keyword>
<evidence type="ECO:0000256" key="5">
    <source>
        <dbReference type="ARBA" id="ARBA00023136"/>
    </source>
</evidence>
<feature type="transmembrane region" description="Helical" evidence="6">
    <location>
        <begin position="6"/>
        <end position="26"/>
    </location>
</feature>
<dbReference type="Pfam" id="PF01810">
    <property type="entry name" value="LysE"/>
    <property type="match status" value="1"/>
</dbReference>
<dbReference type="PANTHER" id="PTHR30086:SF20">
    <property type="entry name" value="ARGININE EXPORTER PROTEIN ARGO-RELATED"/>
    <property type="match status" value="1"/>
</dbReference>
<dbReference type="PANTHER" id="PTHR30086">
    <property type="entry name" value="ARGININE EXPORTER PROTEIN ARGO"/>
    <property type="match status" value="1"/>
</dbReference>
<evidence type="ECO:0000256" key="4">
    <source>
        <dbReference type="ARBA" id="ARBA00022989"/>
    </source>
</evidence>
<keyword evidence="5 6" id="KW-0472">Membrane</keyword>
<keyword evidence="2" id="KW-1003">Cell membrane</keyword>
<dbReference type="Proteomes" id="UP000093173">
    <property type="component" value="Unassembled WGS sequence"/>
</dbReference>
<evidence type="ECO:0000256" key="6">
    <source>
        <dbReference type="SAM" id="Phobius"/>
    </source>
</evidence>
<protein>
    <submittedName>
        <fullName evidence="7">Amino acid transporter</fullName>
    </submittedName>
</protein>
<evidence type="ECO:0000313" key="7">
    <source>
        <dbReference type="EMBL" id="OCH72806.1"/>
    </source>
</evidence>
<evidence type="ECO:0000256" key="1">
    <source>
        <dbReference type="ARBA" id="ARBA00004651"/>
    </source>
</evidence>
<evidence type="ECO:0000313" key="8">
    <source>
        <dbReference type="Proteomes" id="UP000093173"/>
    </source>
</evidence>
<dbReference type="EMBL" id="MAJZ01000876">
    <property type="protein sequence ID" value="OCH72806.1"/>
    <property type="molecule type" value="Genomic_DNA"/>
</dbReference>
<organism evidence="7 8">
    <name type="scientific">Vibrio genomosp. F10</name>
    <dbReference type="NCBI Taxonomy" id="723171"/>
    <lineage>
        <taxon>Bacteria</taxon>
        <taxon>Pseudomonadati</taxon>
        <taxon>Pseudomonadota</taxon>
        <taxon>Gammaproteobacteria</taxon>
        <taxon>Vibrionales</taxon>
        <taxon>Vibrionaceae</taxon>
        <taxon>Vibrio</taxon>
    </lineage>
</organism>
<dbReference type="AlphaFoldDB" id="A0A1B9QVB0"/>
<feature type="transmembrane region" description="Helical" evidence="6">
    <location>
        <begin position="147"/>
        <end position="171"/>
    </location>
</feature>
<keyword evidence="8" id="KW-1185">Reference proteome</keyword>
<feature type="transmembrane region" description="Helical" evidence="6">
    <location>
        <begin position="183"/>
        <end position="200"/>
    </location>
</feature>
<comment type="caution">
    <text evidence="7">The sequence shown here is derived from an EMBL/GenBank/DDBJ whole genome shotgun (WGS) entry which is preliminary data.</text>
</comment>
<keyword evidence="4 6" id="KW-1133">Transmembrane helix</keyword>
<dbReference type="GO" id="GO:0005886">
    <property type="term" value="C:plasma membrane"/>
    <property type="evidence" value="ECO:0007669"/>
    <property type="project" value="UniProtKB-SubCell"/>
</dbReference>
<dbReference type="InterPro" id="IPR001123">
    <property type="entry name" value="LeuE-type"/>
</dbReference>
<reference evidence="8" key="1">
    <citation type="submission" date="2016-06" db="EMBL/GenBank/DDBJ databases">
        <authorList>
            <person name="Hehemann J.-H."/>
            <person name="Arevalo P."/>
            <person name="Datta M.S."/>
            <person name="Polz M.F."/>
        </authorList>
    </citation>
    <scope>NUCLEOTIDE SEQUENCE [LARGE SCALE GENOMIC DNA]</scope>
    <source>
        <strain evidence="8">9CSC122</strain>
    </source>
</reference>